<organism evidence="1 2">
    <name type="scientific">Nyssa sinensis</name>
    <dbReference type="NCBI Taxonomy" id="561372"/>
    <lineage>
        <taxon>Eukaryota</taxon>
        <taxon>Viridiplantae</taxon>
        <taxon>Streptophyta</taxon>
        <taxon>Embryophyta</taxon>
        <taxon>Tracheophyta</taxon>
        <taxon>Spermatophyta</taxon>
        <taxon>Magnoliopsida</taxon>
        <taxon>eudicotyledons</taxon>
        <taxon>Gunneridae</taxon>
        <taxon>Pentapetalae</taxon>
        <taxon>asterids</taxon>
        <taxon>Cornales</taxon>
        <taxon>Nyssaceae</taxon>
        <taxon>Nyssa</taxon>
    </lineage>
</organism>
<proteinExistence type="predicted"/>
<dbReference type="EMBL" id="CM018052">
    <property type="protein sequence ID" value="KAA8514867.1"/>
    <property type="molecule type" value="Genomic_DNA"/>
</dbReference>
<sequence length="145" mass="15779">MNGLLTRDNKSCSFLALEVEAPVYMTLCIRVADAIAAVRPTSKPFIPAQILMEFVQNMSRSLERIIFQEVVSESRSGGPTLWDSHQTTLGLPETPVGAEDVCGIHSGEVGIKRSAVLEALSSEVQALGSTARWLMEHPMKMSSMS</sequence>
<dbReference type="Proteomes" id="UP000325577">
    <property type="component" value="Linkage Group LG9"/>
</dbReference>
<keyword evidence="2" id="KW-1185">Reference proteome</keyword>
<evidence type="ECO:0000313" key="2">
    <source>
        <dbReference type="Proteomes" id="UP000325577"/>
    </source>
</evidence>
<name>A0A5J4ZBY0_9ASTE</name>
<gene>
    <name evidence="1" type="ORF">F0562_018046</name>
</gene>
<accession>A0A5J4ZBY0</accession>
<evidence type="ECO:0000313" key="1">
    <source>
        <dbReference type="EMBL" id="KAA8514867.1"/>
    </source>
</evidence>
<protein>
    <submittedName>
        <fullName evidence="1">Uncharacterized protein</fullName>
    </submittedName>
</protein>
<dbReference type="AlphaFoldDB" id="A0A5J4ZBY0"/>
<reference evidence="1 2" key="1">
    <citation type="submission" date="2019-09" db="EMBL/GenBank/DDBJ databases">
        <title>A chromosome-level genome assembly of the Chinese tupelo Nyssa sinensis.</title>
        <authorList>
            <person name="Yang X."/>
            <person name="Kang M."/>
            <person name="Yang Y."/>
            <person name="Xiong H."/>
            <person name="Wang M."/>
            <person name="Zhang Z."/>
            <person name="Wang Z."/>
            <person name="Wu H."/>
            <person name="Ma T."/>
            <person name="Liu J."/>
            <person name="Xi Z."/>
        </authorList>
    </citation>
    <scope>NUCLEOTIDE SEQUENCE [LARGE SCALE GENOMIC DNA]</scope>
    <source>
        <strain evidence="1">J267</strain>
        <tissue evidence="1">Leaf</tissue>
    </source>
</reference>